<dbReference type="Gene3D" id="1.25.40.10">
    <property type="entry name" value="Tetratricopeptide repeat domain"/>
    <property type="match status" value="2"/>
</dbReference>
<evidence type="ECO:0008006" key="7">
    <source>
        <dbReference type="Google" id="ProtNLM"/>
    </source>
</evidence>
<feature type="transmembrane region" description="Helical" evidence="4">
    <location>
        <begin position="391"/>
        <end position="410"/>
    </location>
</feature>
<feature type="transmembrane region" description="Helical" evidence="4">
    <location>
        <begin position="146"/>
        <end position="164"/>
    </location>
</feature>
<sequence length="638" mass="67755">MRAPVNVAPRPSSPDPSVSPWPVRVLDALGARPRLAVALAAIVPFLGTLGDPPVLDDGWAALDNPLVHSLSNVGRIFRELYGYAGAASVRGPYRPLTTISYALDYAVHGRWTPGYHVVNVALHAAASLLVLALARRLARAAMPDRADRLALVAGLLFAVHPAHVEAVATIFGRTELLAACFAVGSLLLALRWREARWTLPAAVAVLVLGVLSKEFAVLTPVLFALCAVTAPAAAGLAARPGFRTEAGRRALRGTVLVAAALSLAVIPYFLGRRGVPLTVAPVARWFPEGTSAAHIALTMSRVMGEYLRILLFPSFLGGDFAYAARIGTLTEPNPGFWVATIAWVVALAGAVTLVVRRRAPLVALGLLWTFVALLPVMHFIPVGVLLAERLLYLPSVGFCIAAATLLARLGPGAVTAPVARRAPDPAGEDPMEAVRVRLPPVAAGLVLAIAALLATRTVVRALDWRSNLALWESELSKAPRDVVVNNNLAVEYTARRDYARAVERLKVALAVHPSYWRAYVNLGLAYQGLGARDQAQASYLTAMQLAPEPESTGPRYFLALLLRDEGRLDAALAVVRDARRLGPEEGRLARLEGDVLLRLGEAAGARAALERALALDPADGEARALLARTSRPAAAATP</sequence>
<dbReference type="SUPFAM" id="SSF48452">
    <property type="entry name" value="TPR-like"/>
    <property type="match status" value="1"/>
</dbReference>
<dbReference type="InterPro" id="IPR011990">
    <property type="entry name" value="TPR-like_helical_dom_sf"/>
</dbReference>
<evidence type="ECO:0000313" key="6">
    <source>
        <dbReference type="Proteomes" id="UP001162891"/>
    </source>
</evidence>
<feature type="transmembrane region" description="Helical" evidence="4">
    <location>
        <begin position="441"/>
        <end position="459"/>
    </location>
</feature>
<protein>
    <recommendedName>
        <fullName evidence="7">Dolichyl-phosphate-mannose--protein mannosyltransferase</fullName>
    </recommendedName>
</protein>
<keyword evidence="1" id="KW-0677">Repeat</keyword>
<evidence type="ECO:0000256" key="4">
    <source>
        <dbReference type="SAM" id="Phobius"/>
    </source>
</evidence>
<dbReference type="InterPro" id="IPR019734">
    <property type="entry name" value="TPR_rpt"/>
</dbReference>
<feature type="transmembrane region" description="Helical" evidence="4">
    <location>
        <begin position="361"/>
        <end position="384"/>
    </location>
</feature>
<name>A0ABN6MPX9_9BACT</name>
<keyword evidence="2 3" id="KW-0802">TPR repeat</keyword>
<evidence type="ECO:0000256" key="1">
    <source>
        <dbReference type="ARBA" id="ARBA00022737"/>
    </source>
</evidence>
<organism evidence="5 6">
    <name type="scientific">Anaeromyxobacter oryzae</name>
    <dbReference type="NCBI Taxonomy" id="2918170"/>
    <lineage>
        <taxon>Bacteria</taxon>
        <taxon>Pseudomonadati</taxon>
        <taxon>Myxococcota</taxon>
        <taxon>Myxococcia</taxon>
        <taxon>Myxococcales</taxon>
        <taxon>Cystobacterineae</taxon>
        <taxon>Anaeromyxobacteraceae</taxon>
        <taxon>Anaeromyxobacter</taxon>
    </lineage>
</organism>
<dbReference type="SMART" id="SM00028">
    <property type="entry name" value="TPR"/>
    <property type="match status" value="4"/>
</dbReference>
<feature type="transmembrane region" description="Helical" evidence="4">
    <location>
        <begin position="221"/>
        <end position="238"/>
    </location>
</feature>
<dbReference type="PANTHER" id="PTHR44227:SF3">
    <property type="entry name" value="PROTEIN O-MANNOSYL-TRANSFERASE TMTC4"/>
    <property type="match status" value="1"/>
</dbReference>
<dbReference type="EMBL" id="AP025591">
    <property type="protein sequence ID" value="BDG03071.1"/>
    <property type="molecule type" value="Genomic_DNA"/>
</dbReference>
<reference evidence="6" key="1">
    <citation type="journal article" date="2022" name="Int. J. Syst. Evol. Microbiol.">
        <title>Anaeromyxobacter oryzae sp. nov., Anaeromyxobacter diazotrophicus sp. nov. and Anaeromyxobacter paludicola sp. nov., isolated from paddy soils.</title>
        <authorList>
            <person name="Itoh H."/>
            <person name="Xu Z."/>
            <person name="Mise K."/>
            <person name="Masuda Y."/>
            <person name="Ushijima N."/>
            <person name="Hayakawa C."/>
            <person name="Shiratori Y."/>
            <person name="Senoo K."/>
        </authorList>
    </citation>
    <scope>NUCLEOTIDE SEQUENCE [LARGE SCALE GENOMIC DNA]</scope>
    <source>
        <strain evidence="6">Red232</strain>
    </source>
</reference>
<keyword evidence="4" id="KW-1133">Transmembrane helix</keyword>
<dbReference type="Pfam" id="PF13181">
    <property type="entry name" value="TPR_8"/>
    <property type="match status" value="1"/>
</dbReference>
<accession>A0ABN6MPX9</accession>
<feature type="transmembrane region" description="Helical" evidence="4">
    <location>
        <begin position="114"/>
        <end position="134"/>
    </location>
</feature>
<evidence type="ECO:0000313" key="5">
    <source>
        <dbReference type="EMBL" id="BDG03071.1"/>
    </source>
</evidence>
<keyword evidence="4" id="KW-0472">Membrane</keyword>
<dbReference type="Proteomes" id="UP001162891">
    <property type="component" value="Chromosome"/>
</dbReference>
<dbReference type="InterPro" id="IPR052346">
    <property type="entry name" value="O-mannosyl-transferase_TMTC"/>
</dbReference>
<feature type="transmembrane region" description="Helical" evidence="4">
    <location>
        <begin position="250"/>
        <end position="270"/>
    </location>
</feature>
<dbReference type="PANTHER" id="PTHR44227">
    <property type="match status" value="1"/>
</dbReference>
<dbReference type="PROSITE" id="PS50005">
    <property type="entry name" value="TPR"/>
    <property type="match status" value="1"/>
</dbReference>
<evidence type="ECO:0000256" key="2">
    <source>
        <dbReference type="ARBA" id="ARBA00022803"/>
    </source>
</evidence>
<feature type="transmembrane region" description="Helical" evidence="4">
    <location>
        <begin position="336"/>
        <end position="355"/>
    </location>
</feature>
<gene>
    <name evidence="5" type="ORF">AMOR_20670</name>
</gene>
<proteinExistence type="predicted"/>
<feature type="transmembrane region" description="Helical" evidence="4">
    <location>
        <begin position="170"/>
        <end position="190"/>
    </location>
</feature>
<keyword evidence="4" id="KW-0812">Transmembrane</keyword>
<keyword evidence="6" id="KW-1185">Reference proteome</keyword>
<evidence type="ECO:0000256" key="3">
    <source>
        <dbReference type="PROSITE-ProRule" id="PRU00339"/>
    </source>
</evidence>
<feature type="repeat" description="TPR" evidence="3">
    <location>
        <begin position="516"/>
        <end position="549"/>
    </location>
</feature>